<dbReference type="KEGG" id="nte:NEUTE1DRAFT111277"/>
<dbReference type="AlphaFoldDB" id="F8MRC4"/>
<sequence>MEVLSKDKVNRYLKFKLTARVIPKGRLPRLRKAKHSFYLSKLFNKLSKFSNLLYIGAIRFACPLKIKIYKAFTGLTYIKTLKITIFIPKTTYFTYRLLDPKSACLQNGIFYMSAIGLQKWVRLSNGEVTVRDLRGIHAVRYTRQVYKIDRQTSGQATS</sequence>
<gene>
    <name evidence="1" type="ORF">NEUTE1DRAFT_111277</name>
</gene>
<evidence type="ECO:0000313" key="2">
    <source>
        <dbReference type="Proteomes" id="UP000008065"/>
    </source>
</evidence>
<dbReference type="VEuPathDB" id="FungiDB:NEUTE1DRAFT_111277"/>
<dbReference type="EMBL" id="GL891305">
    <property type="protein sequence ID" value="EGO56878.1"/>
    <property type="molecule type" value="Genomic_DNA"/>
</dbReference>
<dbReference type="GeneID" id="20822557"/>
<protein>
    <submittedName>
        <fullName evidence="1">Uncharacterized protein</fullName>
    </submittedName>
</protein>
<name>F8MRC4_NEUT8</name>
<dbReference type="HOGENOM" id="CLU_1797016_0_0_1"/>
<accession>F8MRC4</accession>
<proteinExistence type="predicted"/>
<organism evidence="1 2">
    <name type="scientific">Neurospora tetrasperma (strain FGSC 2508 / ATCC MYA-4615 / P0657)</name>
    <dbReference type="NCBI Taxonomy" id="510951"/>
    <lineage>
        <taxon>Eukaryota</taxon>
        <taxon>Fungi</taxon>
        <taxon>Dikarya</taxon>
        <taxon>Ascomycota</taxon>
        <taxon>Pezizomycotina</taxon>
        <taxon>Sordariomycetes</taxon>
        <taxon>Sordariomycetidae</taxon>
        <taxon>Sordariales</taxon>
        <taxon>Sordariaceae</taxon>
        <taxon>Neurospora</taxon>
    </lineage>
</organism>
<dbReference type="RefSeq" id="XP_009852434.1">
    <property type="nucleotide sequence ID" value="XM_009854132.1"/>
</dbReference>
<evidence type="ECO:0000313" key="1">
    <source>
        <dbReference type="EMBL" id="EGO56878.1"/>
    </source>
</evidence>
<reference evidence="2" key="1">
    <citation type="journal article" date="2011" name="Genetics">
        <title>Massive changes in genome architecture accompany the transition to self-fertility in the filamentous fungus Neurospora tetrasperma.</title>
        <authorList>
            <person name="Ellison C.E."/>
            <person name="Stajich J.E."/>
            <person name="Jacobson D.J."/>
            <person name="Natvig D.O."/>
            <person name="Lapidus A."/>
            <person name="Foster B."/>
            <person name="Aerts A."/>
            <person name="Riley R."/>
            <person name="Lindquist E.A."/>
            <person name="Grigoriev I.V."/>
            <person name="Taylor J.W."/>
        </authorList>
    </citation>
    <scope>NUCLEOTIDE SEQUENCE [LARGE SCALE GENOMIC DNA]</scope>
    <source>
        <strain evidence="2">FGSC 2508 / P0657</strain>
    </source>
</reference>
<keyword evidence="2" id="KW-1185">Reference proteome</keyword>
<dbReference type="Proteomes" id="UP000008065">
    <property type="component" value="Unassembled WGS sequence"/>
</dbReference>